<dbReference type="OrthoDB" id="1065058at2759"/>
<dbReference type="Pfam" id="PF00293">
    <property type="entry name" value="NUDIX"/>
    <property type="match status" value="1"/>
</dbReference>
<evidence type="ECO:0000259" key="1">
    <source>
        <dbReference type="PROSITE" id="PS51462"/>
    </source>
</evidence>
<dbReference type="AlphaFoldDB" id="A0A9W7DQJ4"/>
<dbReference type="InterPro" id="IPR036412">
    <property type="entry name" value="HAD-like_sf"/>
</dbReference>
<keyword evidence="3" id="KW-1185">Reference proteome</keyword>
<dbReference type="PANTHER" id="PTHR12725">
    <property type="entry name" value="HALOACID DEHALOGENASE-LIKE HYDROLASE"/>
    <property type="match status" value="1"/>
</dbReference>
<reference evidence="3" key="1">
    <citation type="journal article" date="2023" name="Commun. Biol.">
        <title>Genome analysis of Parmales, the sister group of diatoms, reveals the evolutionary specialization of diatoms from phago-mixotrophs to photoautotrophs.</title>
        <authorList>
            <person name="Ban H."/>
            <person name="Sato S."/>
            <person name="Yoshikawa S."/>
            <person name="Yamada K."/>
            <person name="Nakamura Y."/>
            <person name="Ichinomiya M."/>
            <person name="Sato N."/>
            <person name="Blanc-Mathieu R."/>
            <person name="Endo H."/>
            <person name="Kuwata A."/>
            <person name="Ogata H."/>
        </authorList>
    </citation>
    <scope>NUCLEOTIDE SEQUENCE [LARGE SCALE GENOMIC DNA]</scope>
    <source>
        <strain evidence="3">NIES 3701</strain>
    </source>
</reference>
<dbReference type="PANTHER" id="PTHR12725:SF117">
    <property type="entry name" value="HALOACID DEHALOGENASE-LIKE HYDROLASE"/>
    <property type="match status" value="1"/>
</dbReference>
<sequence>MRLQNLCHRATYIFVVLPNDNLIVQKRSNLKDYCPGYYDPTPGGVVGYGETYDINAERELNEEMGLSTDLQKMFQFYYKDEEVDCWGAAYLTRYDGKIDDLELQEEEVSGVEAMSVDEILEREENGDKFTKDSTHAVRLYKQWKEDHKISSSSKIIRNVDTASYTLRSAPKAVFFDCDDCLYFDGWKVAQRLTDKIEEWCVEKKGLKPGEAYSLYKQWGTALLGLIKGGHLSTPSEIDSYLSDVHDVGVSNSLKPDIKLRELLLSLDPAIPKYVFTASVKSHAKACLEALGVADIFGDNIIDTKVCGLQTKHSKESFEKAMEYAGVGKEDVGGCVFFDDSVKNIRTAKEMGWRGFLVGMVARDTGEDIECEECEAAMPSILDARLACPEIFK</sequence>
<dbReference type="InterPro" id="IPR015797">
    <property type="entry name" value="NUDIX_hydrolase-like_dom_sf"/>
</dbReference>
<evidence type="ECO:0000313" key="3">
    <source>
        <dbReference type="Proteomes" id="UP001165085"/>
    </source>
</evidence>
<name>A0A9W7DQJ4_9STRA</name>
<dbReference type="SUPFAM" id="SSF56784">
    <property type="entry name" value="HAD-like"/>
    <property type="match status" value="1"/>
</dbReference>
<protein>
    <recommendedName>
        <fullName evidence="1">Nudix hydrolase domain-containing protein</fullName>
    </recommendedName>
</protein>
<evidence type="ECO:0000313" key="2">
    <source>
        <dbReference type="EMBL" id="GMH51558.1"/>
    </source>
</evidence>
<organism evidence="2 3">
    <name type="scientific">Triparma strigata</name>
    <dbReference type="NCBI Taxonomy" id="1606541"/>
    <lineage>
        <taxon>Eukaryota</taxon>
        <taxon>Sar</taxon>
        <taxon>Stramenopiles</taxon>
        <taxon>Ochrophyta</taxon>
        <taxon>Bolidophyceae</taxon>
        <taxon>Parmales</taxon>
        <taxon>Triparmaceae</taxon>
        <taxon>Triparma</taxon>
    </lineage>
</organism>
<proteinExistence type="predicted"/>
<dbReference type="PROSITE" id="PS51462">
    <property type="entry name" value="NUDIX"/>
    <property type="match status" value="1"/>
</dbReference>
<dbReference type="EMBL" id="BRXY01000004">
    <property type="protein sequence ID" value="GMH51558.1"/>
    <property type="molecule type" value="Genomic_DNA"/>
</dbReference>
<dbReference type="Proteomes" id="UP001165085">
    <property type="component" value="Unassembled WGS sequence"/>
</dbReference>
<dbReference type="Gene3D" id="3.90.79.10">
    <property type="entry name" value="Nucleoside Triphosphate Pyrophosphohydrolase"/>
    <property type="match status" value="1"/>
</dbReference>
<accession>A0A9W7DQJ4</accession>
<dbReference type="Gene3D" id="3.40.50.1000">
    <property type="entry name" value="HAD superfamily/HAD-like"/>
    <property type="match status" value="1"/>
</dbReference>
<dbReference type="InterPro" id="IPR023214">
    <property type="entry name" value="HAD_sf"/>
</dbReference>
<comment type="caution">
    <text evidence="2">The sequence shown here is derived from an EMBL/GenBank/DDBJ whole genome shotgun (WGS) entry which is preliminary data.</text>
</comment>
<dbReference type="SUPFAM" id="SSF55811">
    <property type="entry name" value="Nudix"/>
    <property type="match status" value="1"/>
</dbReference>
<feature type="domain" description="Nudix hydrolase" evidence="1">
    <location>
        <begin position="6"/>
        <end position="145"/>
    </location>
</feature>
<dbReference type="Pfam" id="PF00702">
    <property type="entry name" value="Hydrolase"/>
    <property type="match status" value="1"/>
</dbReference>
<gene>
    <name evidence="2" type="ORF">TrST_g318</name>
</gene>
<dbReference type="CDD" id="cd04697">
    <property type="entry name" value="NUDIX_Hydrolase"/>
    <property type="match status" value="1"/>
</dbReference>
<dbReference type="InterPro" id="IPR000086">
    <property type="entry name" value="NUDIX_hydrolase_dom"/>
</dbReference>